<keyword evidence="1" id="KW-1133">Transmembrane helix</keyword>
<feature type="transmembrane region" description="Helical" evidence="1">
    <location>
        <begin position="72"/>
        <end position="93"/>
    </location>
</feature>
<feature type="transmembrane region" description="Helical" evidence="1">
    <location>
        <begin position="131"/>
        <end position="150"/>
    </location>
</feature>
<protein>
    <submittedName>
        <fullName evidence="2">Uncharacterized protein</fullName>
    </submittedName>
</protein>
<organism evidence="2 3">
    <name type="scientific">Perilla frutescens var. hirtella</name>
    <name type="common">Perilla citriodora</name>
    <name type="synonym">Perilla setoyensis</name>
    <dbReference type="NCBI Taxonomy" id="608512"/>
    <lineage>
        <taxon>Eukaryota</taxon>
        <taxon>Viridiplantae</taxon>
        <taxon>Streptophyta</taxon>
        <taxon>Embryophyta</taxon>
        <taxon>Tracheophyta</taxon>
        <taxon>Spermatophyta</taxon>
        <taxon>Magnoliopsida</taxon>
        <taxon>eudicotyledons</taxon>
        <taxon>Gunneridae</taxon>
        <taxon>Pentapetalae</taxon>
        <taxon>asterids</taxon>
        <taxon>lamiids</taxon>
        <taxon>Lamiales</taxon>
        <taxon>Lamiaceae</taxon>
        <taxon>Nepetoideae</taxon>
        <taxon>Elsholtzieae</taxon>
        <taxon>Perilla</taxon>
    </lineage>
</organism>
<feature type="transmembrane region" description="Helical" evidence="1">
    <location>
        <begin position="157"/>
        <end position="176"/>
    </location>
</feature>
<feature type="transmembrane region" description="Helical" evidence="1">
    <location>
        <begin position="324"/>
        <end position="351"/>
    </location>
</feature>
<comment type="caution">
    <text evidence="2">The sequence shown here is derived from an EMBL/GenBank/DDBJ whole genome shotgun (WGS) entry which is preliminary data.</text>
</comment>
<reference evidence="2 3" key="1">
    <citation type="journal article" date="2021" name="Nat. Commun.">
        <title>Incipient diploidization of the medicinal plant Perilla within 10,000 years.</title>
        <authorList>
            <person name="Zhang Y."/>
            <person name="Shen Q."/>
            <person name="Leng L."/>
            <person name="Zhang D."/>
            <person name="Chen S."/>
            <person name="Shi Y."/>
            <person name="Ning Z."/>
            <person name="Chen S."/>
        </authorList>
    </citation>
    <scope>NUCLEOTIDE SEQUENCE [LARGE SCALE GENOMIC DNA]</scope>
    <source>
        <strain evidence="3">cv. PC099</strain>
    </source>
</reference>
<evidence type="ECO:0000256" key="1">
    <source>
        <dbReference type="SAM" id="Phobius"/>
    </source>
</evidence>
<gene>
    <name evidence="2" type="ORF">C2S53_000521</name>
</gene>
<evidence type="ECO:0000313" key="3">
    <source>
        <dbReference type="Proteomes" id="UP001190926"/>
    </source>
</evidence>
<dbReference type="AlphaFoldDB" id="A0AAD4PDJ2"/>
<keyword evidence="1" id="KW-0812">Transmembrane</keyword>
<feature type="transmembrane region" description="Helical" evidence="1">
    <location>
        <begin position="294"/>
        <end position="317"/>
    </location>
</feature>
<keyword evidence="3" id="KW-1185">Reference proteome</keyword>
<accession>A0AAD4PDJ2</accession>
<name>A0AAD4PDJ2_PERFH</name>
<feature type="transmembrane region" description="Helical" evidence="1">
    <location>
        <begin position="265"/>
        <end position="282"/>
    </location>
</feature>
<proteinExistence type="predicted"/>
<feature type="transmembrane region" description="Helical" evidence="1">
    <location>
        <begin position="234"/>
        <end position="253"/>
    </location>
</feature>
<keyword evidence="1" id="KW-0472">Membrane</keyword>
<feature type="transmembrane region" description="Helical" evidence="1">
    <location>
        <begin position="6"/>
        <end position="27"/>
    </location>
</feature>
<sequence>MEIPAWLFFSFWALTSITFLHLAINALDQTHLSKSVSPLVIFSLKHSLAISSCCSSNYALRYRPHEEVRSHYLLMLYVILCAVFSTITDGIMLRRILTNFFARLLYLMIPVLPALLFLSKIISKILLCFKILQYALLLYSLAGAIFPIIVKFVSTVFSVQFLCYLPIFLIVLLWHLSIEFLRFSWIFCVLLLDVILSCGTGDSYSKPETKARIAVLMISEISLFFVSVENTKFSPILVLFVSHSISANLVALGERVVATSKMRKVIEFGVGIAGAIVFHNLFKSTSSFKEVEAFFYLAVMWLANLTLLGFPFDFAIFDFLVCNMVVAGCVVSELGLTLLAYAAAALLLFGLRLKLESLTLEYEEGDQIQIQ</sequence>
<dbReference type="Proteomes" id="UP001190926">
    <property type="component" value="Unassembled WGS sequence"/>
</dbReference>
<feature type="transmembrane region" description="Helical" evidence="1">
    <location>
        <begin position="100"/>
        <end position="119"/>
    </location>
</feature>
<evidence type="ECO:0000313" key="2">
    <source>
        <dbReference type="EMBL" id="KAH6835316.1"/>
    </source>
</evidence>
<dbReference type="EMBL" id="SDAM02000036">
    <property type="protein sequence ID" value="KAH6835316.1"/>
    <property type="molecule type" value="Genomic_DNA"/>
</dbReference>